<sequence>MSGPVQPKEKELAPPIFLFGEYELRLPAGFDPTDRDQFFRVCQENRPLGLERNPEGRLCVTMPTGGRTGNRNSELNYQLMAWNRQSRLGYVFDSNTGFELPNGAMRAPDAAWVSKARLDAIPETQRERFLPVAPEFVIELRSDSDRLPPLKTKMQEYLTAGVALALLLDPSTKKVYVYRPNTDVSELDDPATLDCSPELPGLVLELAPIFNPEV</sequence>
<keyword evidence="2" id="KW-0255">Endonuclease</keyword>
<keyword evidence="3" id="KW-1185">Reference proteome</keyword>
<name>A0A7W9SM02_ARMRO</name>
<evidence type="ECO:0000313" key="2">
    <source>
        <dbReference type="EMBL" id="MBB6049116.1"/>
    </source>
</evidence>
<evidence type="ECO:0000259" key="1">
    <source>
        <dbReference type="Pfam" id="PF05685"/>
    </source>
</evidence>
<gene>
    <name evidence="2" type="ORF">HNQ39_000878</name>
</gene>
<comment type="caution">
    <text evidence="2">The sequence shown here is derived from an EMBL/GenBank/DDBJ whole genome shotgun (WGS) entry which is preliminary data.</text>
</comment>
<dbReference type="Proteomes" id="UP000520814">
    <property type="component" value="Unassembled WGS sequence"/>
</dbReference>
<dbReference type="SUPFAM" id="SSF52980">
    <property type="entry name" value="Restriction endonuclease-like"/>
    <property type="match status" value="1"/>
</dbReference>
<dbReference type="Gene3D" id="3.90.1570.10">
    <property type="entry name" value="tt1808, chain A"/>
    <property type="match status" value="1"/>
</dbReference>
<proteinExistence type="predicted"/>
<dbReference type="Pfam" id="PF05685">
    <property type="entry name" value="Uma2"/>
    <property type="match status" value="1"/>
</dbReference>
<dbReference type="RefSeq" id="WP_184192734.1">
    <property type="nucleotide sequence ID" value="NZ_JACHGW010000001.1"/>
</dbReference>
<dbReference type="InterPro" id="IPR008538">
    <property type="entry name" value="Uma2"/>
</dbReference>
<dbReference type="InterPro" id="IPR012296">
    <property type="entry name" value="Nuclease_put_TT1808"/>
</dbReference>
<dbReference type="CDD" id="cd06260">
    <property type="entry name" value="DUF820-like"/>
    <property type="match status" value="1"/>
</dbReference>
<dbReference type="EMBL" id="JACHGW010000001">
    <property type="protein sequence ID" value="MBB6049116.1"/>
    <property type="molecule type" value="Genomic_DNA"/>
</dbReference>
<dbReference type="AlphaFoldDB" id="A0A7W9SM02"/>
<keyword evidence="2" id="KW-0378">Hydrolase</keyword>
<evidence type="ECO:0000313" key="3">
    <source>
        <dbReference type="Proteomes" id="UP000520814"/>
    </source>
</evidence>
<protein>
    <submittedName>
        <fullName evidence="2">Uma2 family endonuclease</fullName>
    </submittedName>
</protein>
<dbReference type="GO" id="GO:0004519">
    <property type="term" value="F:endonuclease activity"/>
    <property type="evidence" value="ECO:0007669"/>
    <property type="project" value="UniProtKB-KW"/>
</dbReference>
<organism evidence="2 3">
    <name type="scientific">Armatimonas rosea</name>
    <dbReference type="NCBI Taxonomy" id="685828"/>
    <lineage>
        <taxon>Bacteria</taxon>
        <taxon>Bacillati</taxon>
        <taxon>Armatimonadota</taxon>
        <taxon>Armatimonadia</taxon>
        <taxon>Armatimonadales</taxon>
        <taxon>Armatimonadaceae</taxon>
        <taxon>Armatimonas</taxon>
    </lineage>
</organism>
<dbReference type="PANTHER" id="PTHR34107:SF7">
    <property type="entry name" value="SLR2092 PROTEIN"/>
    <property type="match status" value="1"/>
</dbReference>
<feature type="domain" description="Putative restriction endonuclease" evidence="1">
    <location>
        <begin position="36"/>
        <end position="206"/>
    </location>
</feature>
<keyword evidence="2" id="KW-0540">Nuclease</keyword>
<dbReference type="PANTHER" id="PTHR34107">
    <property type="entry name" value="SLL0198 PROTEIN-RELATED"/>
    <property type="match status" value="1"/>
</dbReference>
<reference evidence="2 3" key="1">
    <citation type="submission" date="2020-08" db="EMBL/GenBank/DDBJ databases">
        <title>Genomic Encyclopedia of Type Strains, Phase IV (KMG-IV): sequencing the most valuable type-strain genomes for metagenomic binning, comparative biology and taxonomic classification.</title>
        <authorList>
            <person name="Goeker M."/>
        </authorList>
    </citation>
    <scope>NUCLEOTIDE SEQUENCE [LARGE SCALE GENOMIC DNA]</scope>
    <source>
        <strain evidence="2 3">DSM 23562</strain>
    </source>
</reference>
<dbReference type="InterPro" id="IPR011335">
    <property type="entry name" value="Restrct_endonuc-II-like"/>
</dbReference>
<accession>A0A7W9SM02</accession>